<dbReference type="RefSeq" id="WP_111275108.1">
    <property type="nucleotide sequence ID" value="NZ_QFYS01000002.1"/>
</dbReference>
<reference evidence="3 4" key="1">
    <citation type="submission" date="2018-05" db="EMBL/GenBank/DDBJ databases">
        <authorList>
            <person name="Lanie J.A."/>
            <person name="Ng W.-L."/>
            <person name="Kazmierczak K.M."/>
            <person name="Andrzejewski T.M."/>
            <person name="Davidsen T.M."/>
            <person name="Wayne K.J."/>
            <person name="Tettelin H."/>
            <person name="Glass J.I."/>
            <person name="Rusch D."/>
            <person name="Podicherti R."/>
            <person name="Tsui H.-C.T."/>
            <person name="Winkler M.E."/>
        </authorList>
    </citation>
    <scope>NUCLEOTIDE SEQUENCE [LARGE SCALE GENOMIC DNA]</scope>
    <source>
        <strain evidence="3 4">BUT-10</strain>
    </source>
</reference>
<keyword evidence="1" id="KW-0732">Signal</keyword>
<dbReference type="NCBIfam" id="NF033947">
    <property type="entry name" value="PEP-cistern"/>
    <property type="match status" value="1"/>
</dbReference>
<evidence type="ECO:0000256" key="1">
    <source>
        <dbReference type="SAM" id="SignalP"/>
    </source>
</evidence>
<organism evidence="3 4">
    <name type="scientific">Phenylobacterium kunshanense</name>
    <dbReference type="NCBI Taxonomy" id="1445034"/>
    <lineage>
        <taxon>Bacteria</taxon>
        <taxon>Pseudomonadati</taxon>
        <taxon>Pseudomonadota</taxon>
        <taxon>Alphaproteobacteria</taxon>
        <taxon>Caulobacterales</taxon>
        <taxon>Caulobacteraceae</taxon>
        <taxon>Phenylobacterium</taxon>
    </lineage>
</organism>
<evidence type="ECO:0000313" key="4">
    <source>
        <dbReference type="Proteomes" id="UP000249524"/>
    </source>
</evidence>
<name>A0A328BKK4_9CAUL</name>
<dbReference type="OrthoDB" id="7572621at2"/>
<dbReference type="AlphaFoldDB" id="A0A328BKK4"/>
<dbReference type="Proteomes" id="UP000249524">
    <property type="component" value="Unassembled WGS sequence"/>
</dbReference>
<dbReference type="NCBIfam" id="NF035944">
    <property type="entry name" value="PEPxxWA-CTERM"/>
    <property type="match status" value="1"/>
</dbReference>
<feature type="signal peptide" evidence="1">
    <location>
        <begin position="1"/>
        <end position="20"/>
    </location>
</feature>
<proteinExistence type="predicted"/>
<evidence type="ECO:0000259" key="2">
    <source>
        <dbReference type="Pfam" id="PF07589"/>
    </source>
</evidence>
<feature type="domain" description="Ice-binding protein C-terminal" evidence="2">
    <location>
        <begin position="263"/>
        <end position="287"/>
    </location>
</feature>
<dbReference type="Pfam" id="PF07589">
    <property type="entry name" value="PEP-CTERM"/>
    <property type="match status" value="1"/>
</dbReference>
<dbReference type="InterPro" id="IPR013424">
    <property type="entry name" value="Ice-binding_C"/>
</dbReference>
<dbReference type="NCBIfam" id="TIGR02595">
    <property type="entry name" value="PEP_CTERM"/>
    <property type="match status" value="1"/>
</dbReference>
<comment type="caution">
    <text evidence="3">The sequence shown here is derived from an EMBL/GenBank/DDBJ whole genome shotgun (WGS) entry which is preliminary data.</text>
</comment>
<protein>
    <recommendedName>
        <fullName evidence="2">Ice-binding protein C-terminal domain-containing protein</fullName>
    </recommendedName>
</protein>
<feature type="chain" id="PRO_5016401730" description="Ice-binding protein C-terminal domain-containing protein" evidence="1">
    <location>
        <begin position="21"/>
        <end position="292"/>
    </location>
</feature>
<dbReference type="EMBL" id="QFYS01000002">
    <property type="protein sequence ID" value="RAK67497.1"/>
    <property type="molecule type" value="Genomic_DNA"/>
</dbReference>
<accession>A0A328BKK4</accession>
<keyword evidence="4" id="KW-1185">Reference proteome</keyword>
<gene>
    <name evidence="3" type="ORF">DJ019_06195</name>
</gene>
<sequence length="292" mass="31742">MFRKTAVATAALALSLGAFAAPAHSWDLIDWNGTQVWGEAWTPTTTLSWNQSSTNVWYRIYFEGYTDAYQNGNEVLPGLASTVLYRLTEVKDAGKTWQFEYLVENASVDPVTESRVTAIGFDVNQTLKSVSLAPGGEYRTVGRGDFDPVNNYLIDDDFDVCFTTKGSFYGSPTNSSSNCDPGSNAGPELGESGSGMFTLKFYSSKSTVGFRNPFVAYDGIEFNDPGARTTTYGKYYDYKGHKHGKGCGHDSDDSGYGLPVAWVPEPSTWALMIIGFGGAGVALRSRRRAIAA</sequence>
<evidence type="ECO:0000313" key="3">
    <source>
        <dbReference type="EMBL" id="RAK67497.1"/>
    </source>
</evidence>